<comment type="caution">
    <text evidence="4">The sequence shown here is derived from an EMBL/GenBank/DDBJ whole genome shotgun (WGS) entry which is preliminary data.</text>
</comment>
<gene>
    <name evidence="4" type="ORF">HA299_04980</name>
</gene>
<evidence type="ECO:0000259" key="2">
    <source>
        <dbReference type="Pfam" id="PF05378"/>
    </source>
</evidence>
<dbReference type="InterPro" id="IPR049517">
    <property type="entry name" value="ACX-like_C"/>
</dbReference>
<evidence type="ECO:0000259" key="3">
    <source>
        <dbReference type="Pfam" id="PF19278"/>
    </source>
</evidence>
<dbReference type="InterPro" id="IPR045079">
    <property type="entry name" value="Oxoprolinase-like"/>
</dbReference>
<dbReference type="RefSeq" id="WP_042686040.1">
    <property type="nucleotide sequence ID" value="NZ_DUIH01000017.1"/>
</dbReference>
<dbReference type="SUPFAM" id="SSF53067">
    <property type="entry name" value="Actin-like ATPase domain"/>
    <property type="match status" value="1"/>
</dbReference>
<dbReference type="GO" id="GO:0005829">
    <property type="term" value="C:cytosol"/>
    <property type="evidence" value="ECO:0007669"/>
    <property type="project" value="TreeGrafter"/>
</dbReference>
<evidence type="ECO:0000259" key="1">
    <source>
        <dbReference type="Pfam" id="PF01968"/>
    </source>
</evidence>
<feature type="domain" description="Acetophenone carboxylase-like C-terminal" evidence="3">
    <location>
        <begin position="507"/>
        <end position="683"/>
    </location>
</feature>
<dbReference type="InterPro" id="IPR008040">
    <property type="entry name" value="Hydant_A_N"/>
</dbReference>
<dbReference type="InterPro" id="IPR043129">
    <property type="entry name" value="ATPase_NBD"/>
</dbReference>
<dbReference type="PANTHER" id="PTHR11365">
    <property type="entry name" value="5-OXOPROLINASE RELATED"/>
    <property type="match status" value="1"/>
</dbReference>
<dbReference type="Pfam" id="PF05378">
    <property type="entry name" value="Hydant_A_N"/>
    <property type="match status" value="1"/>
</dbReference>
<dbReference type="Pfam" id="PF01968">
    <property type="entry name" value="Hydantoinase_A"/>
    <property type="match status" value="1"/>
</dbReference>
<name>A0A832VXP7_9EURY</name>
<evidence type="ECO:0000313" key="4">
    <source>
        <dbReference type="EMBL" id="HIH69948.1"/>
    </source>
</evidence>
<dbReference type="Gene3D" id="3.30.420.40">
    <property type="match status" value="1"/>
</dbReference>
<dbReference type="Proteomes" id="UP000600363">
    <property type="component" value="Unassembled WGS sequence"/>
</dbReference>
<proteinExistence type="predicted"/>
<dbReference type="AlphaFoldDB" id="A0A832VXP7"/>
<accession>A0A832VXP7</accession>
<dbReference type="InterPro" id="IPR002821">
    <property type="entry name" value="Hydantoinase_A"/>
</dbReference>
<evidence type="ECO:0000313" key="5">
    <source>
        <dbReference type="Proteomes" id="UP000600363"/>
    </source>
</evidence>
<sequence length="687" mass="75412">MATTRYRLGVDVGGTFTDLVIINEQTGKIDITKVLSTPRNPATGVEKGIRKIVEKIGIQTNSISYFAHGTTVATNAVLEHKGAKTALITTKGFRDVLEIGRQRRPSLYRFDVDRAKPLVPRNLRKEVTERILFDGIIHEPLDEGEVRKIVKELKEEGVESIAVSLLFSYCNPTHERKIKEIITEVFPEVYISLSSEILPEYREYERTSTTVLNAYVMPVMDRYLGDLTDRMRRLGVSADLLVMQSTGGTMTSEVARKMSVHTLLSGPAAGVIGATYIADLVGYKNLITVDMGGTSCDVSLVDKGEPKRTTDGKIGGYPLKIPIIDINTIGAGGGSIAWIDPGGALRVGPESAGADPGPACYGLGGEKPTVTDANAVLGYINPRYFLGGEMSLDVKASEKVISKHIAEKLGLDITEAANGIVEVANANMVRAIRVVSVERGYDPRDFVMVPFGGAGPLHASKLAEELNIPRILVPSAPGVLSAMGLLTADVRHDYVQTYHVKTCDAEPESIAELFASLEERGIETLVEEGFPVEKSIVMRYLDMRYLGQSYEITVPMTGGFTHDSLKEAEQTFHREHERIYGHSAPDEPTELVNLRVVVLGRNEKFKLPELPAAQDPVEKAMKEVRRAFFSEEGGYVECPVYDRGRLQPGHEFYGPAVVEQMESTLVINPDQRVWVDHYGNIHIEVGV</sequence>
<dbReference type="GO" id="GO:0006749">
    <property type="term" value="P:glutathione metabolic process"/>
    <property type="evidence" value="ECO:0007669"/>
    <property type="project" value="TreeGrafter"/>
</dbReference>
<dbReference type="EMBL" id="DUIH01000017">
    <property type="protein sequence ID" value="HIH69948.1"/>
    <property type="molecule type" value="Genomic_DNA"/>
</dbReference>
<dbReference type="GO" id="GO:0017168">
    <property type="term" value="F:5-oxoprolinase (ATP-hydrolyzing) activity"/>
    <property type="evidence" value="ECO:0007669"/>
    <property type="project" value="TreeGrafter"/>
</dbReference>
<feature type="domain" description="Hydantoinase A/oxoprolinase" evidence="1">
    <location>
        <begin position="206"/>
        <end position="493"/>
    </location>
</feature>
<dbReference type="PANTHER" id="PTHR11365:SF23">
    <property type="entry name" value="HYPOTHETICAL 5-OXOPROLINASE (EUROFUNG)-RELATED"/>
    <property type="match status" value="1"/>
</dbReference>
<organism evidence="4 5">
    <name type="scientific">Methermicoccus shengliensis</name>
    <dbReference type="NCBI Taxonomy" id="660064"/>
    <lineage>
        <taxon>Archaea</taxon>
        <taxon>Methanobacteriati</taxon>
        <taxon>Methanobacteriota</taxon>
        <taxon>Stenosarchaea group</taxon>
        <taxon>Methanomicrobia</taxon>
        <taxon>Methanosarcinales</taxon>
        <taxon>Methermicoccaceae</taxon>
        <taxon>Methermicoccus</taxon>
    </lineage>
</organism>
<dbReference type="Pfam" id="PF19278">
    <property type="entry name" value="Hydant_A_C"/>
    <property type="match status" value="1"/>
</dbReference>
<reference evidence="4" key="1">
    <citation type="journal article" date="2020" name="bioRxiv">
        <title>A rank-normalized archaeal taxonomy based on genome phylogeny resolves widespread incomplete and uneven classifications.</title>
        <authorList>
            <person name="Rinke C."/>
            <person name="Chuvochina M."/>
            <person name="Mussig A.J."/>
            <person name="Chaumeil P.-A."/>
            <person name="Waite D.W."/>
            <person name="Whitman W.B."/>
            <person name="Parks D.H."/>
            <person name="Hugenholtz P."/>
        </authorList>
    </citation>
    <scope>NUCLEOTIDE SEQUENCE</scope>
    <source>
        <strain evidence="4">UBA12518</strain>
    </source>
</reference>
<protein>
    <submittedName>
        <fullName evidence="4">Hydantoinase/oxoprolinase family protein</fullName>
    </submittedName>
</protein>
<feature type="domain" description="Hydantoinase/oxoprolinase N-terminal" evidence="2">
    <location>
        <begin position="7"/>
        <end position="185"/>
    </location>
</feature>